<feature type="binding site" evidence="5">
    <location>
        <begin position="95"/>
        <end position="96"/>
    </location>
    <ligand>
        <name>pyridoxal 5'-phosphate</name>
        <dbReference type="ChEBI" id="CHEBI:597326"/>
    </ligand>
</feature>
<keyword evidence="5" id="KW-0963">Cytoplasm</keyword>
<proteinExistence type="inferred from homology"/>
<feature type="binding site" evidence="5">
    <location>
        <position position="264"/>
    </location>
    <ligand>
        <name>N(2)-acetyl-L-ornithine</name>
        <dbReference type="ChEBI" id="CHEBI:57805"/>
    </ligand>
</feature>
<name>A0ABU9LK89_9BACL</name>
<reference evidence="6 7" key="1">
    <citation type="submission" date="2024-04" db="EMBL/GenBank/DDBJ databases">
        <authorList>
            <person name="Wu Y.S."/>
            <person name="Zhang L."/>
        </authorList>
    </citation>
    <scope>NUCLEOTIDE SEQUENCE [LARGE SCALE GENOMIC DNA]</scope>
    <source>
        <strain evidence="6 7">KG-01</strain>
    </source>
</reference>
<dbReference type="EC" id="2.6.1.11" evidence="5"/>
<evidence type="ECO:0000256" key="5">
    <source>
        <dbReference type="HAMAP-Rule" id="MF_01107"/>
    </source>
</evidence>
<gene>
    <name evidence="5" type="primary">argD</name>
    <name evidence="6" type="ORF">AAF454_07050</name>
</gene>
<comment type="similarity">
    <text evidence="5">Belongs to the class-III pyridoxal-phosphate-dependent aminotransferase family. ArgD subfamily.</text>
</comment>
<keyword evidence="3 5" id="KW-0808">Transferase</keyword>
<dbReference type="InterPro" id="IPR050103">
    <property type="entry name" value="Class-III_PLP-dep_AT"/>
</dbReference>
<comment type="cofactor">
    <cofactor evidence="5">
        <name>pyridoxal 5'-phosphate</name>
        <dbReference type="ChEBI" id="CHEBI:597326"/>
    </cofactor>
    <text evidence="5">Binds 1 pyridoxal phosphate per subunit.</text>
</comment>
<comment type="caution">
    <text evidence="6">The sequence shown here is derived from an EMBL/GenBank/DDBJ whole genome shotgun (WGS) entry which is preliminary data.</text>
</comment>
<evidence type="ECO:0000256" key="2">
    <source>
        <dbReference type="ARBA" id="ARBA00022605"/>
    </source>
</evidence>
<evidence type="ECO:0000313" key="6">
    <source>
        <dbReference type="EMBL" id="MEL5988174.1"/>
    </source>
</evidence>
<feature type="binding site" evidence="5">
    <location>
        <position position="125"/>
    </location>
    <ligand>
        <name>N(2)-acetyl-L-ornithine</name>
        <dbReference type="ChEBI" id="CHEBI:57805"/>
    </ligand>
</feature>
<dbReference type="PROSITE" id="PS00600">
    <property type="entry name" value="AA_TRANSFER_CLASS_3"/>
    <property type="match status" value="1"/>
</dbReference>
<dbReference type="CDD" id="cd00610">
    <property type="entry name" value="OAT_like"/>
    <property type="match status" value="1"/>
</dbReference>
<evidence type="ECO:0000256" key="3">
    <source>
        <dbReference type="ARBA" id="ARBA00022679"/>
    </source>
</evidence>
<keyword evidence="1 5" id="KW-0032">Aminotransferase</keyword>
<dbReference type="Pfam" id="PF00202">
    <property type="entry name" value="Aminotran_3"/>
    <property type="match status" value="1"/>
</dbReference>
<dbReference type="NCBIfam" id="NF002797">
    <property type="entry name" value="PRK02936.1"/>
    <property type="match status" value="1"/>
</dbReference>
<feature type="binding site" evidence="5">
    <location>
        <position position="265"/>
    </location>
    <ligand>
        <name>pyridoxal 5'-phosphate</name>
        <dbReference type="ChEBI" id="CHEBI:597326"/>
    </ligand>
</feature>
<feature type="binding site" evidence="5">
    <location>
        <begin position="207"/>
        <end position="210"/>
    </location>
    <ligand>
        <name>pyridoxal 5'-phosphate</name>
        <dbReference type="ChEBI" id="CHEBI:597326"/>
    </ligand>
</feature>
<organism evidence="6 7">
    <name type="scientific">Kurthia gibsonii</name>
    <dbReference type="NCBI Taxonomy" id="33946"/>
    <lineage>
        <taxon>Bacteria</taxon>
        <taxon>Bacillati</taxon>
        <taxon>Bacillota</taxon>
        <taxon>Bacilli</taxon>
        <taxon>Bacillales</taxon>
        <taxon>Caryophanaceae</taxon>
        <taxon>Kurthia</taxon>
    </lineage>
</organism>
<protein>
    <recommendedName>
        <fullName evidence="5">Acetylornithine aminotransferase</fullName>
        <shortName evidence="5">ACOAT</shortName>
        <ecNumber evidence="5">2.6.1.11</ecNumber>
    </recommendedName>
</protein>
<dbReference type="HAMAP" id="MF_01107">
    <property type="entry name" value="ArgD_aminotrans_3"/>
    <property type="match status" value="1"/>
</dbReference>
<feature type="modified residue" description="N6-(pyridoxal phosphate)lysine" evidence="5">
    <location>
        <position position="236"/>
    </location>
</feature>
<evidence type="ECO:0000256" key="1">
    <source>
        <dbReference type="ARBA" id="ARBA00022576"/>
    </source>
</evidence>
<dbReference type="InterPro" id="IPR015424">
    <property type="entry name" value="PyrdxlP-dep_Trfase"/>
</dbReference>
<dbReference type="PANTHER" id="PTHR11986:SF79">
    <property type="entry name" value="ACETYLORNITHINE AMINOTRANSFERASE, MITOCHONDRIAL"/>
    <property type="match status" value="1"/>
</dbReference>
<comment type="miscellaneous">
    <text evidence="5">May also have succinyldiaminopimelate aminotransferase activity, thus carrying out the corresponding step in lysine biosynthesis.</text>
</comment>
<dbReference type="Proteomes" id="UP001398420">
    <property type="component" value="Unassembled WGS sequence"/>
</dbReference>
<keyword evidence="5" id="KW-0055">Arginine biosynthesis</keyword>
<keyword evidence="7" id="KW-1185">Reference proteome</keyword>
<dbReference type="PIRSF" id="PIRSF000521">
    <property type="entry name" value="Transaminase_4ab_Lys_Orn"/>
    <property type="match status" value="1"/>
</dbReference>
<dbReference type="Gene3D" id="3.40.640.10">
    <property type="entry name" value="Type I PLP-dependent aspartate aminotransferase-like (Major domain)"/>
    <property type="match status" value="1"/>
</dbReference>
<dbReference type="InterPro" id="IPR049704">
    <property type="entry name" value="Aminotrans_3_PPA_site"/>
</dbReference>
<comment type="catalytic activity">
    <reaction evidence="5">
        <text>N(2)-acetyl-L-ornithine + 2-oxoglutarate = N-acetyl-L-glutamate 5-semialdehyde + L-glutamate</text>
        <dbReference type="Rhea" id="RHEA:18049"/>
        <dbReference type="ChEBI" id="CHEBI:16810"/>
        <dbReference type="ChEBI" id="CHEBI:29123"/>
        <dbReference type="ChEBI" id="CHEBI:29985"/>
        <dbReference type="ChEBI" id="CHEBI:57805"/>
        <dbReference type="EC" id="2.6.1.11"/>
    </reaction>
</comment>
<keyword evidence="4 5" id="KW-0663">Pyridoxal phosphate</keyword>
<dbReference type="RefSeq" id="WP_068453796.1">
    <property type="nucleotide sequence ID" value="NZ_JALKQX010000002.1"/>
</dbReference>
<evidence type="ECO:0000256" key="4">
    <source>
        <dbReference type="ARBA" id="ARBA00022898"/>
    </source>
</evidence>
<dbReference type="InterPro" id="IPR015422">
    <property type="entry name" value="PyrdxlP-dep_Trfase_small"/>
</dbReference>
<dbReference type="Gene3D" id="3.90.1150.10">
    <property type="entry name" value="Aspartate Aminotransferase, domain 1"/>
    <property type="match status" value="1"/>
</dbReference>
<dbReference type="EMBL" id="JBCEWA010000004">
    <property type="protein sequence ID" value="MEL5988174.1"/>
    <property type="molecule type" value="Genomic_DNA"/>
</dbReference>
<dbReference type="InterPro" id="IPR015421">
    <property type="entry name" value="PyrdxlP-dep_Trfase_major"/>
</dbReference>
<dbReference type="PANTHER" id="PTHR11986">
    <property type="entry name" value="AMINOTRANSFERASE CLASS III"/>
    <property type="match status" value="1"/>
</dbReference>
<comment type="subcellular location">
    <subcellularLocation>
        <location evidence="5">Cytoplasm</location>
    </subcellularLocation>
</comment>
<dbReference type="SUPFAM" id="SSF53383">
    <property type="entry name" value="PLP-dependent transferases"/>
    <property type="match status" value="1"/>
</dbReference>
<dbReference type="GO" id="GO:0003992">
    <property type="term" value="F:N2-acetyl-L-ornithine:2-oxoglutarate 5-aminotransferase activity"/>
    <property type="evidence" value="ECO:0007669"/>
    <property type="project" value="UniProtKB-EC"/>
</dbReference>
<sequence>MSALFQNYNRRPVHLVEGKGTYVWDDQQKRYLDFTSGIAVLTLGHCPEELVQAMKAQSEKLWHTSNLYTSHAQEKLAHDLVKDTHLAHAFFCNSGTEANEAAIKLVRKHTKKHKMITFEQSFHGRTFAAMSATGQAKVHSDFGPILDTFEYVPFNDVAALEAAVDDETAAIMLEVVQGEGGVHVVTPEFAEAIQHICDEKGILLVVDEVQTGIARSGTRYAFEQTALKPHIVTLAKGLGGGFPIGAMLGTAELFDTFNVGTHGSTFGGNPMAMAIAQTIVDVTFNDSFLEKVKASSNYFKEQLAIHLPEVEVRGMGLLLGIELTQPIPEVVAACEEKGLLVVGAGANTLRLLPPLNVSQQEIDEAVQILKQVMLVNV</sequence>
<dbReference type="NCBIfam" id="NF002325">
    <property type="entry name" value="PRK01278.1"/>
    <property type="match status" value="1"/>
</dbReference>
<dbReference type="NCBIfam" id="TIGR00707">
    <property type="entry name" value="argD"/>
    <property type="match status" value="1"/>
</dbReference>
<accession>A0ABU9LK89</accession>
<comment type="subunit">
    <text evidence="5">Homodimer.</text>
</comment>
<dbReference type="InterPro" id="IPR004636">
    <property type="entry name" value="AcOrn/SuccOrn_fam"/>
</dbReference>
<keyword evidence="2 5" id="KW-0028">Amino-acid biosynthesis</keyword>
<comment type="pathway">
    <text evidence="5">Amino-acid biosynthesis; L-arginine biosynthesis; N(2)-acetyl-L-ornithine from L-glutamate: step 4/4.</text>
</comment>
<dbReference type="InterPro" id="IPR005814">
    <property type="entry name" value="Aminotrans_3"/>
</dbReference>
<feature type="binding site" evidence="5">
    <location>
        <position position="122"/>
    </location>
    <ligand>
        <name>pyridoxal 5'-phosphate</name>
        <dbReference type="ChEBI" id="CHEBI:597326"/>
    </ligand>
</feature>
<evidence type="ECO:0000313" key="7">
    <source>
        <dbReference type="Proteomes" id="UP001398420"/>
    </source>
</evidence>